<dbReference type="PANTHER" id="PTHR11472:SF34">
    <property type="entry name" value="REGULATOR OF TELOMERE ELONGATION HELICASE 1"/>
    <property type="match status" value="1"/>
</dbReference>
<keyword evidence="2" id="KW-0479">Metal-binding</keyword>
<dbReference type="PATRIC" id="fig|1703778.3.peg.797"/>
<dbReference type="Pfam" id="PF00270">
    <property type="entry name" value="DEAD"/>
    <property type="match status" value="1"/>
</dbReference>
<evidence type="ECO:0000256" key="5">
    <source>
        <dbReference type="ARBA" id="ARBA00022801"/>
    </source>
</evidence>
<keyword evidence="10" id="KW-0238">DNA-binding</keyword>
<evidence type="ECO:0000256" key="12">
    <source>
        <dbReference type="ARBA" id="ARBA00023235"/>
    </source>
</evidence>
<keyword evidence="9" id="KW-0411">Iron-sulfur</keyword>
<keyword evidence="6" id="KW-0347">Helicase</keyword>
<dbReference type="InterPro" id="IPR010614">
    <property type="entry name" value="RAD3-like_helicase_DEAD"/>
</dbReference>
<keyword evidence="1" id="KW-0004">4Fe-4S</keyword>
<dbReference type="InterPro" id="IPR014013">
    <property type="entry name" value="Helic_SF1/SF2_ATP-bd_DinG/Rad3"/>
</dbReference>
<evidence type="ECO:0000256" key="9">
    <source>
        <dbReference type="ARBA" id="ARBA00023014"/>
    </source>
</evidence>
<name>A0A0S8JXY9_UNCW3</name>
<dbReference type="Gene3D" id="1.10.275.30">
    <property type="match status" value="1"/>
</dbReference>
<proteinExistence type="inferred from homology"/>
<evidence type="ECO:0000256" key="13">
    <source>
        <dbReference type="ARBA" id="ARBA00038058"/>
    </source>
</evidence>
<comment type="similarity">
    <text evidence="13">Belongs to the helicase family. DinG subfamily.</text>
</comment>
<evidence type="ECO:0000256" key="3">
    <source>
        <dbReference type="ARBA" id="ARBA00022741"/>
    </source>
</evidence>
<dbReference type="InterPro" id="IPR006555">
    <property type="entry name" value="ATP-dep_Helicase_C"/>
</dbReference>
<keyword evidence="12" id="KW-0413">Isomerase</keyword>
<dbReference type="Pfam" id="PF06733">
    <property type="entry name" value="DEAD_2"/>
    <property type="match status" value="1"/>
</dbReference>
<evidence type="ECO:0000313" key="16">
    <source>
        <dbReference type="Proteomes" id="UP000050975"/>
    </source>
</evidence>
<dbReference type="Pfam" id="PF12705">
    <property type="entry name" value="PDDEXK_1"/>
    <property type="match status" value="1"/>
</dbReference>
<comment type="caution">
    <text evidence="15">The sequence shown here is derived from an EMBL/GenBank/DDBJ whole genome shotgun (WGS) entry which is preliminary data.</text>
</comment>
<dbReference type="Pfam" id="PF13307">
    <property type="entry name" value="Helicase_C_2"/>
    <property type="match status" value="1"/>
</dbReference>
<dbReference type="PROSITE" id="PS51193">
    <property type="entry name" value="HELICASE_ATP_BIND_2"/>
    <property type="match status" value="1"/>
</dbReference>
<reference evidence="15 16" key="1">
    <citation type="journal article" date="2015" name="Microbiome">
        <title>Genomic resolution of linkages in carbon, nitrogen, and sulfur cycling among widespread estuary sediment bacteria.</title>
        <authorList>
            <person name="Baker B.J."/>
            <person name="Lazar C.S."/>
            <person name="Teske A.P."/>
            <person name="Dick G.J."/>
        </authorList>
    </citation>
    <scope>NUCLEOTIDE SEQUENCE [LARGE SCALE GENOMIC DNA]</scope>
    <source>
        <strain evidence="15">SM1_77</strain>
    </source>
</reference>
<dbReference type="InterPro" id="IPR006554">
    <property type="entry name" value="Helicase-like_DEXD_c2"/>
</dbReference>
<evidence type="ECO:0000256" key="7">
    <source>
        <dbReference type="ARBA" id="ARBA00022840"/>
    </source>
</evidence>
<keyword evidence="7" id="KW-0067">ATP-binding</keyword>
<evidence type="ECO:0000256" key="2">
    <source>
        <dbReference type="ARBA" id="ARBA00022723"/>
    </source>
</evidence>
<evidence type="ECO:0000256" key="8">
    <source>
        <dbReference type="ARBA" id="ARBA00023004"/>
    </source>
</evidence>
<dbReference type="GO" id="GO:0046872">
    <property type="term" value="F:metal ion binding"/>
    <property type="evidence" value="ECO:0007669"/>
    <property type="project" value="UniProtKB-KW"/>
</dbReference>
<keyword evidence="8" id="KW-0408">Iron</keyword>
<organism evidence="15 16">
    <name type="scientific">candidate division WOR_3 bacterium SM1_77</name>
    <dbReference type="NCBI Taxonomy" id="1703778"/>
    <lineage>
        <taxon>Bacteria</taxon>
        <taxon>Bacteria division WOR-3</taxon>
    </lineage>
</organism>
<keyword evidence="5" id="KW-0378">Hydrolase</keyword>
<keyword evidence="11" id="KW-0234">DNA repair</keyword>
<dbReference type="AlphaFoldDB" id="A0A0S8JXY9"/>
<dbReference type="InterPro" id="IPR011545">
    <property type="entry name" value="DEAD/DEAH_box_helicase_dom"/>
</dbReference>
<dbReference type="GO" id="GO:0016818">
    <property type="term" value="F:hydrolase activity, acting on acid anhydrides, in phosphorus-containing anhydrides"/>
    <property type="evidence" value="ECO:0007669"/>
    <property type="project" value="InterPro"/>
</dbReference>
<evidence type="ECO:0000259" key="14">
    <source>
        <dbReference type="PROSITE" id="PS51193"/>
    </source>
</evidence>
<dbReference type="InterPro" id="IPR038726">
    <property type="entry name" value="PDDEXK_AddAB-type"/>
</dbReference>
<keyword evidence="4" id="KW-0227">DNA damage</keyword>
<dbReference type="InterPro" id="IPR027417">
    <property type="entry name" value="P-loop_NTPase"/>
</dbReference>
<dbReference type="GO" id="GO:0003677">
    <property type="term" value="F:DNA binding"/>
    <property type="evidence" value="ECO:0007669"/>
    <property type="project" value="UniProtKB-KW"/>
</dbReference>
<dbReference type="PANTHER" id="PTHR11472">
    <property type="entry name" value="DNA REPAIR DEAD HELICASE RAD3/XP-D SUBFAMILY MEMBER"/>
    <property type="match status" value="1"/>
</dbReference>
<dbReference type="InterPro" id="IPR045028">
    <property type="entry name" value="DinG/Rad3-like"/>
</dbReference>
<dbReference type="SMART" id="SM00491">
    <property type="entry name" value="HELICc2"/>
    <property type="match status" value="1"/>
</dbReference>
<dbReference type="Gene3D" id="3.90.320.10">
    <property type="match status" value="1"/>
</dbReference>
<evidence type="ECO:0000256" key="1">
    <source>
        <dbReference type="ARBA" id="ARBA00022485"/>
    </source>
</evidence>
<dbReference type="GO" id="GO:0043139">
    <property type="term" value="F:5'-3' DNA helicase activity"/>
    <property type="evidence" value="ECO:0007669"/>
    <property type="project" value="UniProtKB-EC"/>
</dbReference>
<keyword evidence="3" id="KW-0547">Nucleotide-binding</keyword>
<feature type="domain" description="Helicase ATP-binding" evidence="14">
    <location>
        <begin position="182"/>
        <end position="434"/>
    </location>
</feature>
<dbReference type="EMBL" id="LJVE01000102">
    <property type="protein sequence ID" value="KPL13469.1"/>
    <property type="molecule type" value="Genomic_DNA"/>
</dbReference>
<dbReference type="SMART" id="SM00488">
    <property type="entry name" value="DEXDc2"/>
    <property type="match status" value="1"/>
</dbReference>
<accession>A0A0S8JXY9</accession>
<dbReference type="InterPro" id="IPR011604">
    <property type="entry name" value="PDDEXK-like_dom_sf"/>
</dbReference>
<evidence type="ECO:0000256" key="4">
    <source>
        <dbReference type="ARBA" id="ARBA00022763"/>
    </source>
</evidence>
<dbReference type="GO" id="GO:0051539">
    <property type="term" value="F:4 iron, 4 sulfur cluster binding"/>
    <property type="evidence" value="ECO:0007669"/>
    <property type="project" value="UniProtKB-KW"/>
</dbReference>
<sequence length="779" mass="90310">MLKKTLSISVRDLVEYTLRTGDLNLTFFGADRPVQAIRVHQAIQESRPEEYNAEVTIRHQVETDKYMLNINGRIDGIYKYPRRVIIDEIKTTRKPLEVVREEDNGVHWGQVKCYAYMYAVQNDLDKIDVQLTYFQVEQNKTAEILHTFNKTELKDFFDSLIIEYLAWADRITKWIELRDRTIGGMKFPFGNYRPGQEKMIEETAMAIEERGALLIQAPTGIGKTMAVIFPAVQAMAQGLARKVFFLTARTTGRNAAEQSLEVLKENGLRIKYLSLTAKEKVCFNTEKSCNGEECVYAHGFYDRINEALRDAFDQDDFTRNVVLRIARNHKICPFEFSLELSLWVDCIICDYNYVFDPRVYLRRFFEDGDSGYVLLVDESHNLVDRSREMYSATLHKEQILALRMRLRTSLPGVYRSLGKVNSWLVKARKDMPENETTIAREECPADLCQHLRKFTQAAEQWLARNIQEAFRQDLLDFYFESRRFLSTAERYGTNYATCFTKAGRDFSVKLFCVDPSPHLRAVLERSSAAIFFSATLTPVQYFMRLFGCGDDARSLSLPSPFPSEHLCVMIAGKISALYKHREFTKYEVARMISALIDQKKGNYLIFFPSYEYMRMIHEIFKKRRPRAHIIVQNRKMSEHEREQFLAHFDQRANGYLTGFAVMGGFFAESIDLVGERLAGAAVVGVGFPQISLEREIIKAYFDNINGSGFAFAYQVPGMIKVLQAAGRVIRSEEDRGVVMLIDTRYTVTPYRLMLPDEWRPTFVDNVEKVRAILQKFWEW</sequence>
<dbReference type="GO" id="GO:0005524">
    <property type="term" value="F:ATP binding"/>
    <property type="evidence" value="ECO:0007669"/>
    <property type="project" value="UniProtKB-KW"/>
</dbReference>
<evidence type="ECO:0000256" key="11">
    <source>
        <dbReference type="ARBA" id="ARBA00023204"/>
    </source>
</evidence>
<evidence type="ECO:0000256" key="6">
    <source>
        <dbReference type="ARBA" id="ARBA00022806"/>
    </source>
</evidence>
<evidence type="ECO:0000313" key="15">
    <source>
        <dbReference type="EMBL" id="KPL13469.1"/>
    </source>
</evidence>
<dbReference type="Gene3D" id="3.40.50.300">
    <property type="entry name" value="P-loop containing nucleotide triphosphate hydrolases"/>
    <property type="match status" value="2"/>
</dbReference>
<protein>
    <recommendedName>
        <fullName evidence="14">Helicase ATP-binding domain-containing protein</fullName>
    </recommendedName>
</protein>
<evidence type="ECO:0000256" key="10">
    <source>
        <dbReference type="ARBA" id="ARBA00023125"/>
    </source>
</evidence>
<gene>
    <name evidence="15" type="ORF">AMJ74_05195</name>
</gene>
<dbReference type="SUPFAM" id="SSF52540">
    <property type="entry name" value="P-loop containing nucleoside triphosphate hydrolases"/>
    <property type="match status" value="2"/>
</dbReference>
<dbReference type="GO" id="GO:0006281">
    <property type="term" value="P:DNA repair"/>
    <property type="evidence" value="ECO:0007669"/>
    <property type="project" value="UniProtKB-KW"/>
</dbReference>
<dbReference type="Proteomes" id="UP000050975">
    <property type="component" value="Unassembled WGS sequence"/>
</dbReference>